<reference evidence="5 6" key="1">
    <citation type="submission" date="2024-04" db="EMBL/GenBank/DDBJ databases">
        <title>Aurantiacibacter sp. DGU6 16S ribosomal RNA gene Genome sequencing and assembly.</title>
        <authorList>
            <person name="Park S."/>
        </authorList>
    </citation>
    <scope>NUCLEOTIDE SEQUENCE [LARGE SCALE GENOMIC DNA]</scope>
    <source>
        <strain evidence="5 6">DGU6</strain>
    </source>
</reference>
<dbReference type="PROSITE" id="PS51257">
    <property type="entry name" value="PROKAR_LIPOPROTEIN"/>
    <property type="match status" value="1"/>
</dbReference>
<evidence type="ECO:0000313" key="6">
    <source>
        <dbReference type="Proteomes" id="UP001497045"/>
    </source>
</evidence>
<proteinExistence type="predicted"/>
<evidence type="ECO:0000256" key="1">
    <source>
        <dbReference type="ARBA" id="ARBA00022729"/>
    </source>
</evidence>
<evidence type="ECO:0000259" key="4">
    <source>
        <dbReference type="Pfam" id="PF10531"/>
    </source>
</evidence>
<dbReference type="InterPro" id="IPR049712">
    <property type="entry name" value="Poly_export"/>
</dbReference>
<dbReference type="PANTHER" id="PTHR33619:SF3">
    <property type="entry name" value="POLYSACCHARIDE EXPORT PROTEIN GFCE-RELATED"/>
    <property type="match status" value="1"/>
</dbReference>
<accession>A0ABU9II47</accession>
<evidence type="ECO:0000259" key="3">
    <source>
        <dbReference type="Pfam" id="PF02563"/>
    </source>
</evidence>
<dbReference type="EMBL" id="JBBYHV010000002">
    <property type="protein sequence ID" value="MEL1251362.1"/>
    <property type="molecule type" value="Genomic_DNA"/>
</dbReference>
<dbReference type="InterPro" id="IPR019554">
    <property type="entry name" value="Soluble_ligand-bd"/>
</dbReference>
<dbReference type="Gene3D" id="3.10.560.10">
    <property type="entry name" value="Outer membrane lipoprotein wza domain like"/>
    <property type="match status" value="1"/>
</dbReference>
<evidence type="ECO:0000256" key="2">
    <source>
        <dbReference type="SAM" id="SignalP"/>
    </source>
</evidence>
<feature type="chain" id="PRO_5045491967" evidence="2">
    <location>
        <begin position="23"/>
        <end position="236"/>
    </location>
</feature>
<dbReference type="Gene3D" id="3.30.1950.10">
    <property type="entry name" value="wza like domain"/>
    <property type="match status" value="1"/>
</dbReference>
<comment type="caution">
    <text evidence="5">The sequence shown here is derived from an EMBL/GenBank/DDBJ whole genome shotgun (WGS) entry which is preliminary data.</text>
</comment>
<name>A0ABU9II47_9SPHN</name>
<sequence length="236" mass="24809">MRKNIIRGGLLALGTLALGACASVDRSYGAADGISVTSLTELPAPASTLPRFSPMGVVEITVAQDDTLSGTYIIDENGMLDFPLVGQIAALGLTPTQLAAVISSRLAGNFVIDPVVTVNTVNATPPTISIGGQVSNPGTYPIVNATTLMRAINSAGGFDDYAREDDVLVFREVSGQRYIGLYNMAAIARGNYPDPTLYEGDIVMVGDNPGERRLERILQILPAVTSSIVLLDRIGN</sequence>
<keyword evidence="1 2" id="KW-0732">Signal</keyword>
<dbReference type="Proteomes" id="UP001497045">
    <property type="component" value="Unassembled WGS sequence"/>
</dbReference>
<gene>
    <name evidence="5" type="ORF">AAEO60_11860</name>
</gene>
<feature type="domain" description="Soluble ligand binding" evidence="4">
    <location>
        <begin position="129"/>
        <end position="177"/>
    </location>
</feature>
<feature type="domain" description="Polysaccharide export protein N-terminal" evidence="3">
    <location>
        <begin position="51"/>
        <end position="119"/>
    </location>
</feature>
<dbReference type="PANTHER" id="PTHR33619">
    <property type="entry name" value="POLYSACCHARIDE EXPORT PROTEIN GFCE-RELATED"/>
    <property type="match status" value="1"/>
</dbReference>
<protein>
    <submittedName>
        <fullName evidence="5">Polysaccharide biosynthesis/export family protein</fullName>
    </submittedName>
</protein>
<dbReference type="RefSeq" id="WP_341674685.1">
    <property type="nucleotide sequence ID" value="NZ_JBBYHV010000002.1"/>
</dbReference>
<dbReference type="Pfam" id="PF02563">
    <property type="entry name" value="Poly_export"/>
    <property type="match status" value="1"/>
</dbReference>
<evidence type="ECO:0000313" key="5">
    <source>
        <dbReference type="EMBL" id="MEL1251362.1"/>
    </source>
</evidence>
<dbReference type="Pfam" id="PF10531">
    <property type="entry name" value="SLBB"/>
    <property type="match status" value="1"/>
</dbReference>
<feature type="signal peptide" evidence="2">
    <location>
        <begin position="1"/>
        <end position="22"/>
    </location>
</feature>
<keyword evidence="6" id="KW-1185">Reference proteome</keyword>
<organism evidence="5 6">
    <name type="scientific">Aurantiacibacter gilvus</name>
    <dbReference type="NCBI Taxonomy" id="3139141"/>
    <lineage>
        <taxon>Bacteria</taxon>
        <taxon>Pseudomonadati</taxon>
        <taxon>Pseudomonadota</taxon>
        <taxon>Alphaproteobacteria</taxon>
        <taxon>Sphingomonadales</taxon>
        <taxon>Erythrobacteraceae</taxon>
        <taxon>Aurantiacibacter</taxon>
    </lineage>
</organism>
<dbReference type="InterPro" id="IPR003715">
    <property type="entry name" value="Poly_export_N"/>
</dbReference>